<dbReference type="AlphaFoldDB" id="A0A8J7FX82"/>
<dbReference type="EMBL" id="JADEYS010000025">
    <property type="protein sequence ID" value="MBE9399330.1"/>
    <property type="molecule type" value="Genomic_DNA"/>
</dbReference>
<dbReference type="Proteomes" id="UP000640333">
    <property type="component" value="Unassembled WGS sequence"/>
</dbReference>
<accession>A0A8J7FX82</accession>
<dbReference type="Gene3D" id="2.30.30.400">
    <property type="entry name" value="Rof-like"/>
    <property type="match status" value="1"/>
</dbReference>
<protein>
    <recommendedName>
        <fullName evidence="3">Transcriptional antiterminator, Rof</fullName>
    </recommendedName>
</protein>
<evidence type="ECO:0000313" key="2">
    <source>
        <dbReference type="Proteomes" id="UP000640333"/>
    </source>
</evidence>
<dbReference type="Pfam" id="PF07073">
    <property type="entry name" value="ROF"/>
    <property type="match status" value="1"/>
</dbReference>
<dbReference type="InterPro" id="IPR009778">
    <property type="entry name" value="ROF"/>
</dbReference>
<proteinExistence type="predicted"/>
<dbReference type="InterPro" id="IPR023534">
    <property type="entry name" value="Rof/RNase_P-like"/>
</dbReference>
<dbReference type="RefSeq" id="WP_193955025.1">
    <property type="nucleotide sequence ID" value="NZ_JADEYS010000025.1"/>
</dbReference>
<keyword evidence="2" id="KW-1185">Reference proteome</keyword>
<gene>
    <name evidence="1" type="ORF">IOQ59_18875</name>
</gene>
<dbReference type="InterPro" id="IPR038626">
    <property type="entry name" value="Rof-like_sf"/>
</dbReference>
<sequence length="77" mass="9214">MKEYSRINCEVHDGYELACMRNAIHEISWQQDGETHNEQLRFLDLDCSNKEEHLIAENREGKKFRIRLDMITSTLPY</sequence>
<reference evidence="1" key="1">
    <citation type="submission" date="2020-10" db="EMBL/GenBank/DDBJ databases">
        <title>Bacterium isolated from coastal waters sediment.</title>
        <authorList>
            <person name="Chen R.-J."/>
            <person name="Lu D.-C."/>
            <person name="Zhu K.-L."/>
            <person name="Du Z.-J."/>
        </authorList>
    </citation>
    <scope>NUCLEOTIDE SEQUENCE</scope>
    <source>
        <strain evidence="1">N1Y112</strain>
    </source>
</reference>
<evidence type="ECO:0008006" key="3">
    <source>
        <dbReference type="Google" id="ProtNLM"/>
    </source>
</evidence>
<organism evidence="1 2">
    <name type="scientific">Pontibacterium sinense</name>
    <dbReference type="NCBI Taxonomy" id="2781979"/>
    <lineage>
        <taxon>Bacteria</taxon>
        <taxon>Pseudomonadati</taxon>
        <taxon>Pseudomonadota</taxon>
        <taxon>Gammaproteobacteria</taxon>
        <taxon>Oceanospirillales</taxon>
        <taxon>Oceanospirillaceae</taxon>
        <taxon>Pontibacterium</taxon>
    </lineage>
</organism>
<dbReference type="SUPFAM" id="SSF101744">
    <property type="entry name" value="Rof/RNase P subunit-like"/>
    <property type="match status" value="1"/>
</dbReference>
<comment type="caution">
    <text evidence="1">The sequence shown here is derived from an EMBL/GenBank/DDBJ whole genome shotgun (WGS) entry which is preliminary data.</text>
</comment>
<name>A0A8J7FX82_9GAMM</name>
<evidence type="ECO:0000313" key="1">
    <source>
        <dbReference type="EMBL" id="MBE9399330.1"/>
    </source>
</evidence>